<gene>
    <name evidence="2" type="ORF">RJ639_029281</name>
</gene>
<keyword evidence="3" id="KW-1185">Reference proteome</keyword>
<dbReference type="InterPro" id="IPR036514">
    <property type="entry name" value="SGNH_hydro_sf"/>
</dbReference>
<dbReference type="PANTHER" id="PTHR45966">
    <property type="entry name" value="GDSL-LIKE LIPASE/ACYLHYDROLASE"/>
    <property type="match status" value="1"/>
</dbReference>
<accession>A0AA88X9D8</accession>
<evidence type="ECO:0000313" key="3">
    <source>
        <dbReference type="Proteomes" id="UP001188597"/>
    </source>
</evidence>
<evidence type="ECO:0000256" key="1">
    <source>
        <dbReference type="ARBA" id="ARBA00022729"/>
    </source>
</evidence>
<dbReference type="AlphaFoldDB" id="A0AA88X9D8"/>
<reference evidence="2" key="1">
    <citation type="submission" date="2022-12" db="EMBL/GenBank/DDBJ databases">
        <title>Draft genome assemblies for two species of Escallonia (Escalloniales).</title>
        <authorList>
            <person name="Chanderbali A."/>
            <person name="Dervinis C."/>
            <person name="Anghel I."/>
            <person name="Soltis D."/>
            <person name="Soltis P."/>
            <person name="Zapata F."/>
        </authorList>
    </citation>
    <scope>NUCLEOTIDE SEQUENCE</scope>
    <source>
        <strain evidence="2">UCBG64.0493</strain>
        <tissue evidence="2">Leaf</tissue>
    </source>
</reference>
<name>A0AA88X9D8_9ASTE</name>
<organism evidence="2 3">
    <name type="scientific">Escallonia herrerae</name>
    <dbReference type="NCBI Taxonomy" id="1293975"/>
    <lineage>
        <taxon>Eukaryota</taxon>
        <taxon>Viridiplantae</taxon>
        <taxon>Streptophyta</taxon>
        <taxon>Embryophyta</taxon>
        <taxon>Tracheophyta</taxon>
        <taxon>Spermatophyta</taxon>
        <taxon>Magnoliopsida</taxon>
        <taxon>eudicotyledons</taxon>
        <taxon>Gunneridae</taxon>
        <taxon>Pentapetalae</taxon>
        <taxon>asterids</taxon>
        <taxon>campanulids</taxon>
        <taxon>Escalloniales</taxon>
        <taxon>Escalloniaceae</taxon>
        <taxon>Escallonia</taxon>
    </lineage>
</organism>
<dbReference type="PANTHER" id="PTHR45966:SF35">
    <property type="entry name" value="GDSL LIPASE_ESTERASE, SGNH HYDROLASE SUPERFAMILY"/>
    <property type="match status" value="1"/>
</dbReference>
<sequence length="89" mass="9926">MRKPLLKTEGGFSNVSGACCGDGPLRGQVQCGKEGYKVCQNPNQYLFWDYFHPSEYTYKLISKALWGGGHSRIQPMNLKTLASMAIPRV</sequence>
<dbReference type="InterPro" id="IPR044552">
    <property type="entry name" value="GLIP1-5/GLL25"/>
</dbReference>
<dbReference type="GO" id="GO:0016298">
    <property type="term" value="F:lipase activity"/>
    <property type="evidence" value="ECO:0007669"/>
    <property type="project" value="TreeGrafter"/>
</dbReference>
<dbReference type="EMBL" id="JAVXUP010000048">
    <property type="protein sequence ID" value="KAK3040759.1"/>
    <property type="molecule type" value="Genomic_DNA"/>
</dbReference>
<proteinExistence type="predicted"/>
<dbReference type="Gene3D" id="3.40.50.1110">
    <property type="entry name" value="SGNH hydrolase"/>
    <property type="match status" value="1"/>
</dbReference>
<protein>
    <submittedName>
        <fullName evidence="2">Uncharacterized protein</fullName>
    </submittedName>
</protein>
<dbReference type="Proteomes" id="UP001188597">
    <property type="component" value="Unassembled WGS sequence"/>
</dbReference>
<evidence type="ECO:0000313" key="2">
    <source>
        <dbReference type="EMBL" id="KAK3040759.1"/>
    </source>
</evidence>
<keyword evidence="1" id="KW-0732">Signal</keyword>
<comment type="caution">
    <text evidence="2">The sequence shown here is derived from an EMBL/GenBank/DDBJ whole genome shotgun (WGS) entry which is preliminary data.</text>
</comment>